<evidence type="ECO:0000313" key="5">
    <source>
        <dbReference type="EnsemblMetazoa" id="SMAR010056-PA"/>
    </source>
</evidence>
<dbReference type="SMART" id="SM00382">
    <property type="entry name" value="AAA"/>
    <property type="match status" value="2"/>
</dbReference>
<dbReference type="InterPro" id="IPR017871">
    <property type="entry name" value="ABC_transporter-like_CS"/>
</dbReference>
<dbReference type="InterPro" id="IPR003593">
    <property type="entry name" value="AAA+_ATPase"/>
</dbReference>
<evidence type="ECO:0000256" key="1">
    <source>
        <dbReference type="ARBA" id="ARBA00022741"/>
    </source>
</evidence>
<dbReference type="InterPro" id="IPR003439">
    <property type="entry name" value="ABC_transporter-like_ATP-bd"/>
</dbReference>
<feature type="domain" description="ABC transporter" evidence="4">
    <location>
        <begin position="234"/>
        <end position="442"/>
    </location>
</feature>
<keyword evidence="2" id="KW-0067">ATP-binding</keyword>
<feature type="transmembrane region" description="Helical" evidence="3">
    <location>
        <begin position="232"/>
        <end position="255"/>
    </location>
</feature>
<dbReference type="eggNOG" id="KOG0059">
    <property type="taxonomic scope" value="Eukaryota"/>
</dbReference>
<keyword evidence="1" id="KW-0547">Nucleotide-binding</keyword>
<dbReference type="STRING" id="126957.T1J8M1"/>
<dbReference type="PANTHER" id="PTHR43038:SF3">
    <property type="entry name" value="ABC TRANSPORTER G FAMILY MEMBER 20 ISOFORM X1"/>
    <property type="match status" value="1"/>
</dbReference>
<dbReference type="EnsemblMetazoa" id="SMAR010056-RA">
    <property type="protein sequence ID" value="SMAR010056-PA"/>
    <property type="gene ID" value="SMAR010056"/>
</dbReference>
<organism evidence="5 6">
    <name type="scientific">Strigamia maritima</name>
    <name type="common">European centipede</name>
    <name type="synonym">Geophilus maritimus</name>
    <dbReference type="NCBI Taxonomy" id="126957"/>
    <lineage>
        <taxon>Eukaryota</taxon>
        <taxon>Metazoa</taxon>
        <taxon>Ecdysozoa</taxon>
        <taxon>Arthropoda</taxon>
        <taxon>Myriapoda</taxon>
        <taxon>Chilopoda</taxon>
        <taxon>Pleurostigmophora</taxon>
        <taxon>Geophilomorpha</taxon>
        <taxon>Linotaeniidae</taxon>
        <taxon>Strigamia</taxon>
    </lineage>
</organism>
<keyword evidence="6" id="KW-1185">Reference proteome</keyword>
<feature type="transmembrane region" description="Helical" evidence="3">
    <location>
        <begin position="203"/>
        <end position="225"/>
    </location>
</feature>
<feature type="domain" description="ABC transporter" evidence="4">
    <location>
        <begin position="6"/>
        <end position="242"/>
    </location>
</feature>
<dbReference type="Gene3D" id="3.40.50.300">
    <property type="entry name" value="P-loop containing nucleotide triphosphate hydrolases"/>
    <property type="match status" value="2"/>
</dbReference>
<dbReference type="Pfam" id="PF00005">
    <property type="entry name" value="ABC_tran"/>
    <property type="match status" value="2"/>
</dbReference>
<evidence type="ECO:0000259" key="4">
    <source>
        <dbReference type="PROSITE" id="PS50893"/>
    </source>
</evidence>
<keyword evidence="3" id="KW-0472">Membrane</keyword>
<dbReference type="CDD" id="cd03230">
    <property type="entry name" value="ABC_DR_subfamily_A"/>
    <property type="match status" value="1"/>
</dbReference>
<dbReference type="PROSITE" id="PS00211">
    <property type="entry name" value="ABC_TRANSPORTER_1"/>
    <property type="match status" value="2"/>
</dbReference>
<dbReference type="Proteomes" id="UP000014500">
    <property type="component" value="Unassembled WGS sequence"/>
</dbReference>
<dbReference type="InterPro" id="IPR027417">
    <property type="entry name" value="P-loop_NTPase"/>
</dbReference>
<dbReference type="GO" id="GO:0005524">
    <property type="term" value="F:ATP binding"/>
    <property type="evidence" value="ECO:0007669"/>
    <property type="project" value="UniProtKB-KW"/>
</dbReference>
<evidence type="ECO:0000313" key="6">
    <source>
        <dbReference type="Proteomes" id="UP000014500"/>
    </source>
</evidence>
<dbReference type="PhylomeDB" id="T1J8M1"/>
<keyword evidence="3" id="KW-1133">Transmembrane helix</keyword>
<dbReference type="EMBL" id="JH431957">
    <property type="status" value="NOT_ANNOTATED_CDS"/>
    <property type="molecule type" value="Genomic_DNA"/>
</dbReference>
<accession>T1J8M1</accession>
<sequence>MTHSAVSLQQMHSSYGIGRSSKTHVLKNVNIDVVEGTIFAILGPSGCGKTTLLKCVIASLKPDQGTVKVFNVTPGSNTSTIPGSGIGYMPQQLAIYQDLTINETMFFFGCLHQMRKKEIASRIEFLLEFLNLPRTNKLVKNYSGGEQRRISFAIALLHQPPLLILDEPTVDAVTSLILLLYINSSIYNTFTGGSSFEVLSGHIFAQSGVIAIQVAVTLIISTYVLDVQNKGSAVWLILLVFLQGVCGMNCGNFLVSSFALLGPSGCGKTTLLKCVIARLKPDKGMVEVFNKTPGSAESKIPGSTVGYMPQELALYGNLTIDETMLFYGRLHDMKKKDIQTRIEFLIDFLNLPRTKKLIKNYSGGEQRRISFAIALLHQPPLLILDEPTVGVDPILRKNVWNYLIKISLEENTTVIITTHYIEEARRANKVNCFYEGWKHINPR</sequence>
<dbReference type="HOGENOM" id="CLU_618682_0_0_1"/>
<dbReference type="SUPFAM" id="SSF52540">
    <property type="entry name" value="P-loop containing nucleoside triphosphate hydrolases"/>
    <property type="match status" value="2"/>
</dbReference>
<dbReference type="PANTHER" id="PTHR43038">
    <property type="entry name" value="ATP-BINDING CASSETTE, SUB-FAMILY H, MEMBER 1"/>
    <property type="match status" value="1"/>
</dbReference>
<dbReference type="GO" id="GO:0016887">
    <property type="term" value="F:ATP hydrolysis activity"/>
    <property type="evidence" value="ECO:0007669"/>
    <property type="project" value="InterPro"/>
</dbReference>
<evidence type="ECO:0000256" key="2">
    <source>
        <dbReference type="ARBA" id="ARBA00022840"/>
    </source>
</evidence>
<proteinExistence type="predicted"/>
<keyword evidence="3" id="KW-0812">Transmembrane</keyword>
<reference evidence="6" key="1">
    <citation type="submission" date="2011-05" db="EMBL/GenBank/DDBJ databases">
        <authorList>
            <person name="Richards S.R."/>
            <person name="Qu J."/>
            <person name="Jiang H."/>
            <person name="Jhangiani S.N."/>
            <person name="Agravi P."/>
            <person name="Goodspeed R."/>
            <person name="Gross S."/>
            <person name="Mandapat C."/>
            <person name="Jackson L."/>
            <person name="Mathew T."/>
            <person name="Pu L."/>
            <person name="Thornton R."/>
            <person name="Saada N."/>
            <person name="Wilczek-Boney K.B."/>
            <person name="Lee S."/>
            <person name="Kovar C."/>
            <person name="Wu Y."/>
            <person name="Scherer S.E."/>
            <person name="Worley K.C."/>
            <person name="Muzny D.M."/>
            <person name="Gibbs R."/>
        </authorList>
    </citation>
    <scope>NUCLEOTIDE SEQUENCE</scope>
    <source>
        <strain evidence="6">Brora</strain>
    </source>
</reference>
<reference evidence="5" key="2">
    <citation type="submission" date="2015-02" db="UniProtKB">
        <authorList>
            <consortium name="EnsemblMetazoa"/>
        </authorList>
    </citation>
    <scope>IDENTIFICATION</scope>
</reference>
<dbReference type="PROSITE" id="PS50893">
    <property type="entry name" value="ABC_TRANSPORTER_2"/>
    <property type="match status" value="2"/>
</dbReference>
<protein>
    <recommendedName>
        <fullName evidence="4">ABC transporter domain-containing protein</fullName>
    </recommendedName>
</protein>
<dbReference type="AlphaFoldDB" id="T1J8M1"/>
<name>T1J8M1_STRMM</name>
<evidence type="ECO:0000256" key="3">
    <source>
        <dbReference type="SAM" id="Phobius"/>
    </source>
</evidence>